<evidence type="ECO:0000313" key="5">
    <source>
        <dbReference type="Proteomes" id="UP000622638"/>
    </source>
</evidence>
<accession>A0A6I3SVZ1</accession>
<dbReference type="EMBL" id="WNKZ01000018">
    <property type="protein sequence ID" value="MTV52855.1"/>
    <property type="molecule type" value="Genomic_DNA"/>
</dbReference>
<evidence type="ECO:0000313" key="3">
    <source>
        <dbReference type="EMBL" id="MTV52855.1"/>
    </source>
</evidence>
<proteinExistence type="predicted"/>
<dbReference type="RefSeq" id="WP_155470181.1">
    <property type="nucleotide sequence ID" value="NZ_BMKG01000009.1"/>
</dbReference>
<evidence type="ECO:0000256" key="1">
    <source>
        <dbReference type="SAM" id="SignalP"/>
    </source>
</evidence>
<dbReference type="Proteomes" id="UP000622638">
    <property type="component" value="Unassembled WGS sequence"/>
</dbReference>
<organism evidence="3 4">
    <name type="scientific">Pseudoduganella buxea</name>
    <dbReference type="NCBI Taxonomy" id="1949069"/>
    <lineage>
        <taxon>Bacteria</taxon>
        <taxon>Pseudomonadati</taxon>
        <taxon>Pseudomonadota</taxon>
        <taxon>Betaproteobacteria</taxon>
        <taxon>Burkholderiales</taxon>
        <taxon>Oxalobacteraceae</taxon>
        <taxon>Telluria group</taxon>
        <taxon>Pseudoduganella</taxon>
    </lineage>
</organism>
<reference evidence="5" key="2">
    <citation type="journal article" date="2019" name="Int. J. Syst. Evol. Microbiol.">
        <title>The Global Catalogue of Microorganisms (GCM) 10K type strain sequencing project: providing services to taxonomists for standard genome sequencing and annotation.</title>
        <authorList>
            <consortium name="The Broad Institute Genomics Platform"/>
            <consortium name="The Broad Institute Genome Sequencing Center for Infectious Disease"/>
            <person name="Wu L."/>
            <person name="Ma J."/>
        </authorList>
    </citation>
    <scope>NUCLEOTIDE SEQUENCE [LARGE SCALE GENOMIC DNA]</scope>
    <source>
        <strain evidence="5">CGMCC 1.15931</strain>
    </source>
</reference>
<evidence type="ECO:0000313" key="2">
    <source>
        <dbReference type="EMBL" id="GGC02480.1"/>
    </source>
</evidence>
<reference evidence="3 4" key="3">
    <citation type="submission" date="2019-11" db="EMBL/GenBank/DDBJ databases">
        <title>Type strains purchased from KCTC, JCM and DSMZ.</title>
        <authorList>
            <person name="Lu H."/>
        </authorList>
    </citation>
    <scope>NUCLEOTIDE SEQUENCE [LARGE SCALE GENOMIC DNA]</scope>
    <source>
        <strain evidence="3 4">KCTC 52429</strain>
    </source>
</reference>
<keyword evidence="5" id="KW-1185">Reference proteome</keyword>
<sequence>MKHILRAAALVGALLASGAQAVPFHYNFYGTVQQATFDPASPFRVTPGPGTALIGRVFFDTEAPDLAPDDPSVGVYGRTDGAPFFLQLELYPDSTPLVFVFNDYRIGVVDGPVRDQYTLHGEAGNPDGLNSYAMFDMQLDYPGSLFRSDALPAIPPDLFYRYPHTFMLTGAVNRGGQLYQYEVAGIVYQVPAPATDCLLLAGCGAGVAVWSRRRRAS</sequence>
<reference evidence="2" key="1">
    <citation type="journal article" date="2014" name="Int. J. Syst. Evol. Microbiol.">
        <title>Complete genome of a new Firmicutes species belonging to the dominant human colonic microbiota ('Ruminococcus bicirculans') reveals two chromosomes and a selective capacity to utilize plant glucans.</title>
        <authorList>
            <consortium name="NISC Comparative Sequencing Program"/>
            <person name="Wegmann U."/>
            <person name="Louis P."/>
            <person name="Goesmann A."/>
            <person name="Henrissat B."/>
            <person name="Duncan S.H."/>
            <person name="Flint H.J."/>
        </authorList>
    </citation>
    <scope>NUCLEOTIDE SEQUENCE</scope>
    <source>
        <strain evidence="2">CGMCC 1.15931</strain>
    </source>
</reference>
<comment type="caution">
    <text evidence="3">The sequence shown here is derived from an EMBL/GenBank/DDBJ whole genome shotgun (WGS) entry which is preliminary data.</text>
</comment>
<dbReference type="Proteomes" id="UP000430634">
    <property type="component" value="Unassembled WGS sequence"/>
</dbReference>
<protein>
    <recommendedName>
        <fullName evidence="6">PEP-CTERM sorting domain-containing protein</fullName>
    </recommendedName>
</protein>
<dbReference type="AlphaFoldDB" id="A0A6I3SVZ1"/>
<keyword evidence="1" id="KW-0732">Signal</keyword>
<evidence type="ECO:0008006" key="6">
    <source>
        <dbReference type="Google" id="ProtNLM"/>
    </source>
</evidence>
<feature type="signal peptide" evidence="1">
    <location>
        <begin position="1"/>
        <end position="21"/>
    </location>
</feature>
<evidence type="ECO:0000313" key="4">
    <source>
        <dbReference type="Proteomes" id="UP000430634"/>
    </source>
</evidence>
<gene>
    <name evidence="2" type="ORF">GCM10011572_25510</name>
    <name evidence="3" type="ORF">GM672_08945</name>
</gene>
<name>A0A6I3SVZ1_9BURK</name>
<feature type="chain" id="PRO_5026183005" description="PEP-CTERM sorting domain-containing protein" evidence="1">
    <location>
        <begin position="22"/>
        <end position="217"/>
    </location>
</feature>
<dbReference type="EMBL" id="BMKG01000009">
    <property type="protein sequence ID" value="GGC02480.1"/>
    <property type="molecule type" value="Genomic_DNA"/>
</dbReference>
<reference evidence="2" key="4">
    <citation type="submission" date="2024-05" db="EMBL/GenBank/DDBJ databases">
        <authorList>
            <person name="Sun Q."/>
            <person name="Zhou Y."/>
        </authorList>
    </citation>
    <scope>NUCLEOTIDE SEQUENCE</scope>
    <source>
        <strain evidence="2">CGMCC 1.15931</strain>
    </source>
</reference>